<evidence type="ECO:0000256" key="2">
    <source>
        <dbReference type="ARBA" id="ARBA00008441"/>
    </source>
</evidence>
<gene>
    <name evidence="6" type="ORF">GTQ48_12520</name>
</gene>
<evidence type="ECO:0000256" key="3">
    <source>
        <dbReference type="ARBA" id="ARBA00022729"/>
    </source>
</evidence>
<dbReference type="AlphaFoldDB" id="A0A6N9TGS4"/>
<evidence type="ECO:0000256" key="5">
    <source>
        <dbReference type="SAM" id="MobiDB-lite"/>
    </source>
</evidence>
<accession>A0A6N9TGS4</accession>
<dbReference type="Proteomes" id="UP000471381">
    <property type="component" value="Unassembled WGS sequence"/>
</dbReference>
<organism evidence="6 7">
    <name type="scientific">Alteromonas genovensis</name>
    <dbReference type="NCBI Taxonomy" id="471225"/>
    <lineage>
        <taxon>Bacteria</taxon>
        <taxon>Pseudomonadati</taxon>
        <taxon>Pseudomonadota</taxon>
        <taxon>Gammaproteobacteria</taxon>
        <taxon>Alteromonadales</taxon>
        <taxon>Alteromonadaceae</taxon>
        <taxon>Alteromonas/Salinimonas group</taxon>
        <taxon>Alteromonas</taxon>
    </lineage>
</organism>
<feature type="region of interest" description="Disordered" evidence="5">
    <location>
        <begin position="142"/>
        <end position="181"/>
    </location>
</feature>
<dbReference type="GO" id="GO:0030288">
    <property type="term" value="C:outer membrane-bounded periplasmic space"/>
    <property type="evidence" value="ECO:0007669"/>
    <property type="project" value="TreeGrafter"/>
</dbReference>
<comment type="caution">
    <text evidence="6">The sequence shown here is derived from an EMBL/GenBank/DDBJ whole genome shotgun (WGS) entry which is preliminary data.</text>
</comment>
<dbReference type="PANTHER" id="PTHR38102">
    <property type="entry name" value="PERIPLASMIC CHAPERONE SPY"/>
    <property type="match status" value="1"/>
</dbReference>
<comment type="subcellular location">
    <subcellularLocation>
        <location evidence="1">Periplasm</location>
    </subcellularLocation>
</comment>
<sequence>MKRLLIKRLLITSAIVATVGISGFAYAKHHDTEMRHQQSAKFSVKQMVKQLRGLSLSEAQKSEIKALVTQFKEANSNGTDGHSKQERRNADSTPRLDLATATDAEITEMVAQRVAQQSSKQLEFATLRHDIFAVLTTEQQAELDERHSKFEEKRERKHERREQAVQSHKDSRGDKQQRGQREMKQFAGLFLSDEQKAEIAQLIDSQKESAESHRETVKTFKQAQRDLVRSDAFSEDAFIALSAKYEDDLIAAGVEKVKFRSTLMAVLTDEQQVELKSRKREMRGLMDLIK</sequence>
<protein>
    <recommendedName>
        <fullName evidence="8">Periplasmic heavy metal sensor</fullName>
    </recommendedName>
</protein>
<proteinExistence type="inferred from homology"/>
<keyword evidence="3" id="KW-0732">Signal</keyword>
<evidence type="ECO:0000313" key="6">
    <source>
        <dbReference type="EMBL" id="NDW16341.1"/>
    </source>
</evidence>
<keyword evidence="4" id="KW-0574">Periplasm</keyword>
<feature type="region of interest" description="Disordered" evidence="5">
    <location>
        <begin position="74"/>
        <end position="96"/>
    </location>
</feature>
<dbReference type="Pfam" id="PF07813">
    <property type="entry name" value="LTXXQ"/>
    <property type="match status" value="2"/>
</dbReference>
<dbReference type="EMBL" id="JAAAWO010000009">
    <property type="protein sequence ID" value="NDW16341.1"/>
    <property type="molecule type" value="Genomic_DNA"/>
</dbReference>
<dbReference type="InterPro" id="IPR012899">
    <property type="entry name" value="LTXXQ"/>
</dbReference>
<evidence type="ECO:0000256" key="4">
    <source>
        <dbReference type="ARBA" id="ARBA00022764"/>
    </source>
</evidence>
<dbReference type="GO" id="GO:0051082">
    <property type="term" value="F:unfolded protein binding"/>
    <property type="evidence" value="ECO:0007669"/>
    <property type="project" value="TreeGrafter"/>
</dbReference>
<evidence type="ECO:0008006" key="8">
    <source>
        <dbReference type="Google" id="ProtNLM"/>
    </source>
</evidence>
<dbReference type="RefSeq" id="WP_163106989.1">
    <property type="nucleotide sequence ID" value="NZ_JAAAWO010000009.1"/>
</dbReference>
<feature type="compositionally biased region" description="Basic and acidic residues" evidence="5">
    <location>
        <begin position="143"/>
        <end position="181"/>
    </location>
</feature>
<dbReference type="PANTHER" id="PTHR38102:SF1">
    <property type="entry name" value="PERIPLASMIC CHAPERONE SPY"/>
    <property type="match status" value="1"/>
</dbReference>
<evidence type="ECO:0000313" key="7">
    <source>
        <dbReference type="Proteomes" id="UP000471381"/>
    </source>
</evidence>
<comment type="similarity">
    <text evidence="2">Belongs to the CpxP/Spy family.</text>
</comment>
<dbReference type="InterPro" id="IPR052211">
    <property type="entry name" value="Cpx_auxiliary_protein"/>
</dbReference>
<reference evidence="6 7" key="1">
    <citation type="submission" date="2020-01" db="EMBL/GenBank/DDBJ databases">
        <title>Genomes of bacteria type strains.</title>
        <authorList>
            <person name="Chen J."/>
            <person name="Zhu S."/>
            <person name="Yang J."/>
        </authorList>
    </citation>
    <scope>NUCLEOTIDE SEQUENCE [LARGE SCALE GENOMIC DNA]</scope>
    <source>
        <strain evidence="6 7">LMG 24078</strain>
    </source>
</reference>
<feature type="compositionally biased region" description="Basic and acidic residues" evidence="5">
    <location>
        <begin position="81"/>
        <end position="90"/>
    </location>
</feature>
<dbReference type="Gene3D" id="1.20.120.1490">
    <property type="match status" value="2"/>
</dbReference>
<evidence type="ECO:0000256" key="1">
    <source>
        <dbReference type="ARBA" id="ARBA00004418"/>
    </source>
</evidence>
<keyword evidence="7" id="KW-1185">Reference proteome</keyword>
<name>A0A6N9TGS4_9ALTE</name>